<keyword evidence="2" id="KW-1185">Reference proteome</keyword>
<dbReference type="Proteomes" id="UP000239898">
    <property type="component" value="Unassembled WGS sequence"/>
</dbReference>
<proteinExistence type="predicted"/>
<reference evidence="1 2" key="1">
    <citation type="submission" date="2016-08" db="EMBL/GenBank/DDBJ databases">
        <title>Evolution of the type three secretion system and type three effector repertoires in Xanthomonas.</title>
        <authorList>
            <person name="Merda D."/>
            <person name="Briand M."/>
            <person name="Bosis E."/>
            <person name="Rousseau C."/>
            <person name="Portier P."/>
            <person name="Jacques M.-A."/>
            <person name="Fischer-Le Saux M."/>
        </authorList>
    </citation>
    <scope>NUCLEOTIDE SEQUENCE [LARGE SCALE GENOMIC DNA]</scope>
    <source>
        <strain evidence="1 2">CFBP 4691</strain>
    </source>
</reference>
<sequence length="108" mass="12315">MNEFKDRYGTEAKCYRTRLRAVPGKASYRYDGHGLRVNALDAAGAQLNAFYTRAGQLLYEERRGRGHAEYLYLAGSLLATRSNGNVDRPDFRRHSVAALRVAPFKLYR</sequence>
<evidence type="ECO:0008006" key="3">
    <source>
        <dbReference type="Google" id="ProtNLM"/>
    </source>
</evidence>
<evidence type="ECO:0000313" key="2">
    <source>
        <dbReference type="Proteomes" id="UP000239898"/>
    </source>
</evidence>
<protein>
    <recommendedName>
        <fullName evidence="3">RHS repeat protein</fullName>
    </recommendedName>
</protein>
<comment type="caution">
    <text evidence="1">The sequence shown here is derived from an EMBL/GenBank/DDBJ whole genome shotgun (WGS) entry which is preliminary data.</text>
</comment>
<evidence type="ECO:0000313" key="1">
    <source>
        <dbReference type="EMBL" id="PPT73279.1"/>
    </source>
</evidence>
<accession>A0A2S6YYV6</accession>
<gene>
    <name evidence="1" type="ORF">XthCFBP4691_20530</name>
</gene>
<name>A0A2S6YYV6_9XANT</name>
<dbReference type="RefSeq" id="WP_170069215.1">
    <property type="nucleotide sequence ID" value="NZ_CP049017.1"/>
</dbReference>
<dbReference type="AlphaFoldDB" id="A0A2S6YYV6"/>
<dbReference type="EMBL" id="MIGX01000316">
    <property type="protein sequence ID" value="PPT73279.1"/>
    <property type="molecule type" value="Genomic_DNA"/>
</dbReference>
<organism evidence="1 2">
    <name type="scientific">Xanthomonas theicola</name>
    <dbReference type="NCBI Taxonomy" id="56464"/>
    <lineage>
        <taxon>Bacteria</taxon>
        <taxon>Pseudomonadati</taxon>
        <taxon>Pseudomonadota</taxon>
        <taxon>Gammaproteobacteria</taxon>
        <taxon>Lysobacterales</taxon>
        <taxon>Lysobacteraceae</taxon>
        <taxon>Xanthomonas</taxon>
    </lineage>
</organism>